<accession>A0A2N5ELY0</accession>
<sequence length="267" mass="29111">MEESNPWPTFVDAFSTVLCIFIFLMLVFVLNSMLIMYESAKKHYVPLVTAPVYSDKKMPDMTSLPTETEAKQKNNHTEPASQTSEADRTDSTEVTEAVTAADASQAAGNAEAAQAAETADSTGKNERRAVAQAEVNNAPPAATPVDKRGNASPMPAGRYDVHEKTPAFEIKGNQFVIHFQKNEQSFPPEIIGKLKEWLKAEHTSTSVNVYTNSNKAIAVSDAMRLAYQRGIMLLKVVKENEVNQDVAISVINDAGVMSNSAVITKVE</sequence>
<dbReference type="RefSeq" id="WP_101835192.1">
    <property type="nucleotide sequence ID" value="NZ_CP119395.1"/>
</dbReference>
<keyword evidence="2" id="KW-0472">Membrane</keyword>
<keyword evidence="2" id="KW-0812">Transmembrane</keyword>
<evidence type="ECO:0000313" key="4">
    <source>
        <dbReference type="Proteomes" id="UP000234626"/>
    </source>
</evidence>
<feature type="compositionally biased region" description="Low complexity" evidence="1">
    <location>
        <begin position="92"/>
        <end position="122"/>
    </location>
</feature>
<dbReference type="OrthoDB" id="6561913at2"/>
<dbReference type="Proteomes" id="UP000234626">
    <property type="component" value="Unassembled WGS sequence"/>
</dbReference>
<comment type="caution">
    <text evidence="3">The sequence shown here is derived from an EMBL/GenBank/DDBJ whole genome shotgun (WGS) entry which is preliminary data.</text>
</comment>
<proteinExistence type="predicted"/>
<gene>
    <name evidence="3" type="ORF">CYR34_13150</name>
</gene>
<organism evidence="3 4">
    <name type="scientific">Chimaeribacter arupi</name>
    <dbReference type="NCBI Taxonomy" id="2060066"/>
    <lineage>
        <taxon>Bacteria</taxon>
        <taxon>Pseudomonadati</taxon>
        <taxon>Pseudomonadota</taxon>
        <taxon>Gammaproteobacteria</taxon>
        <taxon>Enterobacterales</taxon>
        <taxon>Yersiniaceae</taxon>
        <taxon>Chimaeribacter</taxon>
    </lineage>
</organism>
<evidence type="ECO:0000313" key="3">
    <source>
        <dbReference type="EMBL" id="PLR48434.1"/>
    </source>
</evidence>
<name>A0A2N5ELY0_9GAMM</name>
<feature type="transmembrane region" description="Helical" evidence="2">
    <location>
        <begin position="13"/>
        <end position="37"/>
    </location>
</feature>
<keyword evidence="2" id="KW-1133">Transmembrane helix</keyword>
<evidence type="ECO:0000256" key="1">
    <source>
        <dbReference type="SAM" id="MobiDB-lite"/>
    </source>
</evidence>
<protein>
    <submittedName>
        <fullName evidence="3">Uncharacterized protein</fullName>
    </submittedName>
</protein>
<keyword evidence="4" id="KW-1185">Reference proteome</keyword>
<dbReference type="EMBL" id="PJZK01000012">
    <property type="protein sequence ID" value="PLR48434.1"/>
    <property type="molecule type" value="Genomic_DNA"/>
</dbReference>
<feature type="region of interest" description="Disordered" evidence="1">
    <location>
        <begin position="56"/>
        <end position="156"/>
    </location>
</feature>
<reference evidence="3 4" key="1">
    <citation type="submission" date="2017-12" db="EMBL/GenBank/DDBJ databases">
        <title>Characterization of six clinical isolates of Enterochimera gen. nov., a novel genus of the Yersiniaciae family and the three species Enterochimera arupensis sp. nov., Enterochimera coloradensis sp. nov, and Enterochimera californica sp. nov.</title>
        <authorList>
            <person name="Rossi A."/>
            <person name="Fisher M."/>
        </authorList>
    </citation>
    <scope>NUCLEOTIDE SEQUENCE [LARGE SCALE GENOMIC DNA]</scope>
    <source>
        <strain evidence="3 4">2016Iso1</strain>
    </source>
</reference>
<dbReference type="AlphaFoldDB" id="A0A2N5ELY0"/>
<evidence type="ECO:0000256" key="2">
    <source>
        <dbReference type="SAM" id="Phobius"/>
    </source>
</evidence>